<dbReference type="AlphaFoldDB" id="A0AAU3I4C3"/>
<proteinExistence type="predicted"/>
<accession>A0AAU3I4C3</accession>
<name>A0AAU3I4C3_9ACTN</name>
<dbReference type="EMBL" id="CP109546">
    <property type="protein sequence ID" value="WTZ11417.1"/>
    <property type="molecule type" value="Genomic_DNA"/>
</dbReference>
<dbReference type="NCBIfam" id="NF008496">
    <property type="entry name" value="PRK11408.1-3"/>
    <property type="match status" value="1"/>
</dbReference>
<protein>
    <submittedName>
        <fullName evidence="1">DUF2625 domain-containing protein</fullName>
    </submittedName>
</protein>
<reference evidence="1" key="1">
    <citation type="submission" date="2022-10" db="EMBL/GenBank/DDBJ databases">
        <title>The complete genomes of actinobacterial strains from the NBC collection.</title>
        <authorList>
            <person name="Joergensen T.S."/>
            <person name="Alvarez Arevalo M."/>
            <person name="Sterndorff E.B."/>
            <person name="Faurdal D."/>
            <person name="Vuksanovic O."/>
            <person name="Mourched A.-S."/>
            <person name="Charusanti P."/>
            <person name="Shaw S."/>
            <person name="Blin K."/>
            <person name="Weber T."/>
        </authorList>
    </citation>
    <scope>NUCLEOTIDE SEQUENCE</scope>
    <source>
        <strain evidence="1">NBC_01393</strain>
    </source>
</reference>
<evidence type="ECO:0000313" key="1">
    <source>
        <dbReference type="EMBL" id="WTZ11417.1"/>
    </source>
</evidence>
<gene>
    <name evidence="1" type="ORF">OG699_27660</name>
</gene>
<dbReference type="Pfam" id="PF10946">
    <property type="entry name" value="DUF2625"/>
    <property type="match status" value="1"/>
</dbReference>
<organism evidence="1">
    <name type="scientific">Streptomyces sp. NBC_01393</name>
    <dbReference type="NCBI Taxonomy" id="2903851"/>
    <lineage>
        <taxon>Bacteria</taxon>
        <taxon>Bacillati</taxon>
        <taxon>Actinomycetota</taxon>
        <taxon>Actinomycetes</taxon>
        <taxon>Kitasatosporales</taxon>
        <taxon>Streptomycetaceae</taxon>
        <taxon>Streptomyces</taxon>
    </lineage>
</organism>
<dbReference type="InterPro" id="IPR021239">
    <property type="entry name" value="DUF2625"/>
</dbReference>
<sequence length="250" mass="26860">MRELSELTDVEEPAWPLLSEAIAASGVSMEVPPVDPDLGRASLLQLQVTARSWLGGMVLNCGGVVLDSGWLRIYGSPAEDEPTGLPGGSTDLPSLAEVNGFPEYFDPGWRPRDGGLVVGHDVLGGVFVLNGADPESVGRPGHPGEVVYFAPDSLKWEALEVGHGAWLQWLLGEGTDKFYDTLRWPGWRAESGALTGTQGLSVMPFLWSAEARRDLMSTSRRAVPLAELLSLHRDFALKLDGVDPGFLGDV</sequence>